<dbReference type="InterPro" id="IPR050778">
    <property type="entry name" value="Cueball_EGF_LRP_Nidogen"/>
</dbReference>
<dbReference type="InterPro" id="IPR000033">
    <property type="entry name" value="LDLR_classB_rpt"/>
</dbReference>
<dbReference type="GO" id="GO:0060070">
    <property type="term" value="P:canonical Wnt signaling pathway"/>
    <property type="evidence" value="ECO:0007669"/>
    <property type="project" value="TreeGrafter"/>
</dbReference>
<dbReference type="EMBL" id="CACVKT020001794">
    <property type="protein sequence ID" value="CAC5371720.1"/>
    <property type="molecule type" value="Genomic_DNA"/>
</dbReference>
<dbReference type="InterPro" id="IPR011042">
    <property type="entry name" value="6-blade_b-propeller_TolB-like"/>
</dbReference>
<gene>
    <name evidence="3" type="ORF">MCOR_10078</name>
</gene>
<keyword evidence="4" id="KW-1185">Reference proteome</keyword>
<evidence type="ECO:0000256" key="1">
    <source>
        <dbReference type="PROSITE-ProRule" id="PRU00461"/>
    </source>
</evidence>
<reference evidence="3 4" key="1">
    <citation type="submission" date="2020-06" db="EMBL/GenBank/DDBJ databases">
        <authorList>
            <person name="Li R."/>
            <person name="Bekaert M."/>
        </authorList>
    </citation>
    <scope>NUCLEOTIDE SEQUENCE [LARGE SCALE GENOMIC DNA]</scope>
    <source>
        <strain evidence="4">wild</strain>
    </source>
</reference>
<dbReference type="Pfam" id="PF00058">
    <property type="entry name" value="Ldl_recept_b"/>
    <property type="match status" value="1"/>
</dbReference>
<dbReference type="GO" id="GO:0017147">
    <property type="term" value="F:Wnt-protein binding"/>
    <property type="evidence" value="ECO:0007669"/>
    <property type="project" value="TreeGrafter"/>
</dbReference>
<dbReference type="PANTHER" id="PTHR46513">
    <property type="entry name" value="VITELLOGENIN RECEPTOR-LIKE PROTEIN-RELATED-RELATED"/>
    <property type="match status" value="1"/>
</dbReference>
<evidence type="ECO:0000313" key="3">
    <source>
        <dbReference type="EMBL" id="CAC5371720.1"/>
    </source>
</evidence>
<dbReference type="AlphaFoldDB" id="A0A6J8APL6"/>
<dbReference type="PANTHER" id="PTHR46513:SF13">
    <property type="entry name" value="EGF-LIKE DOMAIN-CONTAINING PROTEIN"/>
    <property type="match status" value="1"/>
</dbReference>
<organism evidence="3 4">
    <name type="scientific">Mytilus coruscus</name>
    <name type="common">Sea mussel</name>
    <dbReference type="NCBI Taxonomy" id="42192"/>
    <lineage>
        <taxon>Eukaryota</taxon>
        <taxon>Metazoa</taxon>
        <taxon>Spiralia</taxon>
        <taxon>Lophotrochozoa</taxon>
        <taxon>Mollusca</taxon>
        <taxon>Bivalvia</taxon>
        <taxon>Autobranchia</taxon>
        <taxon>Pteriomorphia</taxon>
        <taxon>Mytilida</taxon>
        <taxon>Mytiloidea</taxon>
        <taxon>Mytilidae</taxon>
        <taxon>Mytilinae</taxon>
        <taxon>Mytilus</taxon>
    </lineage>
</organism>
<dbReference type="OrthoDB" id="10046193at2759"/>
<sequence length="277" mass="31094">MTILIFINILSMHTVFVEGHPVVFLALEHNGGIILLDLNNGNIESIITGVYNPAIDYHSKQGLLFYTDRTARTISRIRYPSNGNPGTSEIIISARENHRPIDIAVDSINNYIYWADDFADSITRADLCGLNQNVILQDNSIQEIRGITLDIGNSAIYFTDKSAGKIEKINLDGSNRQTLYSIANSPNLIDLDITGQRLYWTNEGSQNIQSMTTGGNDIKTVVSYSHYPYGIQIYKDLIYWTQTRNGIVKKVDKTGGSYSSWFYTRPYNSLALKVYGT</sequence>
<dbReference type="GO" id="GO:0042813">
    <property type="term" value="F:Wnt receptor activity"/>
    <property type="evidence" value="ECO:0007669"/>
    <property type="project" value="TreeGrafter"/>
</dbReference>
<feature type="chain" id="PRO_5026738086" evidence="2">
    <location>
        <begin position="20"/>
        <end position="277"/>
    </location>
</feature>
<evidence type="ECO:0000313" key="4">
    <source>
        <dbReference type="Proteomes" id="UP000507470"/>
    </source>
</evidence>
<feature type="signal peptide" evidence="2">
    <location>
        <begin position="1"/>
        <end position="19"/>
    </location>
</feature>
<protein>
    <submittedName>
        <fullName evidence="3">LRP5_6</fullName>
    </submittedName>
</protein>
<name>A0A6J8APL6_MYTCO</name>
<dbReference type="Proteomes" id="UP000507470">
    <property type="component" value="Unassembled WGS sequence"/>
</dbReference>
<dbReference type="GO" id="GO:0005886">
    <property type="term" value="C:plasma membrane"/>
    <property type="evidence" value="ECO:0007669"/>
    <property type="project" value="TreeGrafter"/>
</dbReference>
<proteinExistence type="predicted"/>
<feature type="repeat" description="LDL-receptor class B" evidence="1">
    <location>
        <begin position="110"/>
        <end position="153"/>
    </location>
</feature>
<keyword evidence="2" id="KW-0732">Signal</keyword>
<evidence type="ECO:0000256" key="2">
    <source>
        <dbReference type="SAM" id="SignalP"/>
    </source>
</evidence>
<accession>A0A6J8APL6</accession>
<dbReference type="PROSITE" id="PS51120">
    <property type="entry name" value="LDLRB"/>
    <property type="match status" value="1"/>
</dbReference>
<dbReference type="SUPFAM" id="SSF63825">
    <property type="entry name" value="YWTD domain"/>
    <property type="match status" value="1"/>
</dbReference>
<dbReference type="SMART" id="SM00135">
    <property type="entry name" value="LY"/>
    <property type="match status" value="4"/>
</dbReference>
<dbReference type="Gene3D" id="2.120.10.30">
    <property type="entry name" value="TolB, C-terminal domain"/>
    <property type="match status" value="1"/>
</dbReference>